<name>A0A0K0CU34_ANGCA</name>
<feature type="region of interest" description="Disordered" evidence="1">
    <location>
        <begin position="85"/>
        <end position="173"/>
    </location>
</feature>
<sequence length="173" mass="19309">MTRAVKKRNQDLKTGPTEIKAEAREKEKEKEKARKEKGQSAEESKAKEKNEKETPKEEKKVATFAECVQFSSGAFGLCEIQSRTDRVGEKQQKAAFAVGNPRDITFSAKVEKEKNQQTDRHAEKGKEAESKKDENPSQLSVGKEGRQEKDINKLVEQLANEEGKSGASSPKSL</sequence>
<feature type="compositionally biased region" description="Basic and acidic residues" evidence="1">
    <location>
        <begin position="19"/>
        <end position="61"/>
    </location>
</feature>
<proteinExistence type="predicted"/>
<reference evidence="2" key="1">
    <citation type="submission" date="2012-09" db="EMBL/GenBank/DDBJ databases">
        <authorList>
            <person name="Martin A.A."/>
        </authorList>
    </citation>
    <scope>NUCLEOTIDE SEQUENCE</scope>
</reference>
<organism evidence="2 3">
    <name type="scientific">Angiostrongylus cantonensis</name>
    <name type="common">Rat lungworm</name>
    <dbReference type="NCBI Taxonomy" id="6313"/>
    <lineage>
        <taxon>Eukaryota</taxon>
        <taxon>Metazoa</taxon>
        <taxon>Ecdysozoa</taxon>
        <taxon>Nematoda</taxon>
        <taxon>Chromadorea</taxon>
        <taxon>Rhabditida</taxon>
        <taxon>Rhabditina</taxon>
        <taxon>Rhabditomorpha</taxon>
        <taxon>Strongyloidea</taxon>
        <taxon>Metastrongylidae</taxon>
        <taxon>Angiostrongylus</taxon>
    </lineage>
</organism>
<feature type="compositionally biased region" description="Basic and acidic residues" evidence="1">
    <location>
        <begin position="143"/>
        <end position="153"/>
    </location>
</feature>
<accession>A0A0K0CU34</accession>
<evidence type="ECO:0000256" key="1">
    <source>
        <dbReference type="SAM" id="MobiDB-lite"/>
    </source>
</evidence>
<feature type="compositionally biased region" description="Basic and acidic residues" evidence="1">
    <location>
        <begin position="109"/>
        <end position="135"/>
    </location>
</feature>
<dbReference type="WBParaSite" id="ACAC_0000068101-mRNA-1">
    <property type="protein sequence ID" value="ACAC_0000068101-mRNA-1"/>
    <property type="gene ID" value="ACAC_0000068101"/>
</dbReference>
<feature type="region of interest" description="Disordered" evidence="1">
    <location>
        <begin position="1"/>
        <end position="61"/>
    </location>
</feature>
<reference evidence="3" key="2">
    <citation type="submission" date="2017-02" db="UniProtKB">
        <authorList>
            <consortium name="WormBaseParasite"/>
        </authorList>
    </citation>
    <scope>IDENTIFICATION</scope>
</reference>
<dbReference type="AlphaFoldDB" id="A0A0K0CU34"/>
<evidence type="ECO:0000313" key="2">
    <source>
        <dbReference type="Proteomes" id="UP000035642"/>
    </source>
</evidence>
<dbReference type="Proteomes" id="UP000035642">
    <property type="component" value="Unassembled WGS sequence"/>
</dbReference>
<evidence type="ECO:0000313" key="3">
    <source>
        <dbReference type="WBParaSite" id="ACAC_0000068101-mRNA-1"/>
    </source>
</evidence>
<keyword evidence="2" id="KW-1185">Reference proteome</keyword>
<protein>
    <submittedName>
        <fullName evidence="3">Protein MNN4-like</fullName>
    </submittedName>
</protein>